<protein>
    <recommendedName>
        <fullName evidence="4">DUF4271 domain-containing protein</fullName>
    </recommendedName>
</protein>
<organism evidence="2 3">
    <name type="scientific">Fluviicola taffensis (strain DSM 16823 / NCIMB 13979 / RW262)</name>
    <dbReference type="NCBI Taxonomy" id="755732"/>
    <lineage>
        <taxon>Bacteria</taxon>
        <taxon>Pseudomonadati</taxon>
        <taxon>Bacteroidota</taxon>
        <taxon>Flavobacteriia</taxon>
        <taxon>Flavobacteriales</taxon>
        <taxon>Crocinitomicaceae</taxon>
        <taxon>Fluviicola</taxon>
    </lineage>
</organism>
<keyword evidence="1" id="KW-0472">Membrane</keyword>
<accession>F2ICW6</accession>
<dbReference type="AlphaFoldDB" id="F2ICW6"/>
<evidence type="ECO:0000256" key="1">
    <source>
        <dbReference type="SAM" id="Phobius"/>
    </source>
</evidence>
<feature type="transmembrane region" description="Helical" evidence="1">
    <location>
        <begin position="42"/>
        <end position="61"/>
    </location>
</feature>
<reference evidence="2 3" key="1">
    <citation type="journal article" date="2011" name="Stand. Genomic Sci.">
        <title>Complete genome sequence of the gliding freshwater bacterium Fluviicola taffensis type strain (RW262).</title>
        <authorList>
            <person name="Woyke T."/>
            <person name="Chertkov O."/>
            <person name="Lapidus A."/>
            <person name="Nolan M."/>
            <person name="Lucas S."/>
            <person name="Del Rio T.G."/>
            <person name="Tice H."/>
            <person name="Cheng J.F."/>
            <person name="Tapia R."/>
            <person name="Han C."/>
            <person name="Goodwin L."/>
            <person name="Pitluck S."/>
            <person name="Liolios K."/>
            <person name="Pagani I."/>
            <person name="Ivanova N."/>
            <person name="Huntemann M."/>
            <person name="Mavromatis K."/>
            <person name="Mikhailova N."/>
            <person name="Pati A."/>
            <person name="Chen A."/>
            <person name="Palaniappan K."/>
            <person name="Land M."/>
            <person name="Hauser L."/>
            <person name="Brambilla E.M."/>
            <person name="Rohde M."/>
            <person name="Mwirichia R."/>
            <person name="Sikorski J."/>
            <person name="Tindall B.J."/>
            <person name="Goker M."/>
            <person name="Bristow J."/>
            <person name="Eisen J.A."/>
            <person name="Markowitz V."/>
            <person name="Hugenholtz P."/>
            <person name="Klenk H.P."/>
            <person name="Kyrpides N.C."/>
        </authorList>
    </citation>
    <scope>NUCLEOTIDE SEQUENCE [LARGE SCALE GENOMIC DNA]</scope>
    <source>
        <strain evidence="3">DSM 16823 / RW262 / RW262</strain>
    </source>
</reference>
<feature type="transmembrane region" description="Helical" evidence="1">
    <location>
        <begin position="128"/>
        <end position="151"/>
    </location>
</feature>
<feature type="transmembrane region" description="Helical" evidence="1">
    <location>
        <begin position="93"/>
        <end position="113"/>
    </location>
</feature>
<sequence length="254" mass="29604">MNYKIVLLQTNHILFMQLSGQLFRGSTTDEVMQLTERSAHNSVAIIAALGVCLLLISVARLRQREVFLILGQSTFFFQSITERYKNGIRENPMTSLFLILQYFIICAICIYWYNHFSLADFSTYQTSILIAFPVILFLYQFIIISLTGTITGFKEIIQEMNQLTFTLAQSAGIVILIEFIFIYFQPQFVLESKLIIGGTFLFFLVLRIIRGFYHAFQLGVSWYYIILYLWTLEILPLLIVIKLVFNDEISSWLW</sequence>
<keyword evidence="1" id="KW-0812">Transmembrane</keyword>
<feature type="transmembrane region" description="Helical" evidence="1">
    <location>
        <begin position="221"/>
        <end position="245"/>
    </location>
</feature>
<evidence type="ECO:0000313" key="3">
    <source>
        <dbReference type="Proteomes" id="UP000007463"/>
    </source>
</evidence>
<proteinExistence type="predicted"/>
<gene>
    <name evidence="2" type="ordered locus">Fluta_1345</name>
</gene>
<dbReference type="Pfam" id="PF14093">
    <property type="entry name" value="DUF4271"/>
    <property type="match status" value="1"/>
</dbReference>
<name>F2ICW6_FLUTR</name>
<dbReference type="HOGENOM" id="CLU_1093047_0_0_10"/>
<dbReference type="RefSeq" id="WP_013686112.1">
    <property type="nucleotide sequence ID" value="NC_015321.1"/>
</dbReference>
<evidence type="ECO:0000313" key="2">
    <source>
        <dbReference type="EMBL" id="AEA43340.1"/>
    </source>
</evidence>
<dbReference type="STRING" id="755732.Fluta_1345"/>
<dbReference type="Proteomes" id="UP000007463">
    <property type="component" value="Chromosome"/>
</dbReference>
<dbReference type="InterPro" id="IPR025367">
    <property type="entry name" value="DUF4271"/>
</dbReference>
<evidence type="ECO:0008006" key="4">
    <source>
        <dbReference type="Google" id="ProtNLM"/>
    </source>
</evidence>
<feature type="transmembrane region" description="Helical" evidence="1">
    <location>
        <begin position="190"/>
        <end position="209"/>
    </location>
</feature>
<feature type="transmembrane region" description="Helical" evidence="1">
    <location>
        <begin position="163"/>
        <end position="184"/>
    </location>
</feature>
<keyword evidence="3" id="KW-1185">Reference proteome</keyword>
<dbReference type="EMBL" id="CP002542">
    <property type="protein sequence ID" value="AEA43340.1"/>
    <property type="molecule type" value="Genomic_DNA"/>
</dbReference>
<dbReference type="OrthoDB" id="1246162at2"/>
<reference evidence="3" key="2">
    <citation type="submission" date="2011-02" db="EMBL/GenBank/DDBJ databases">
        <title>The complete genome of Fluviicola taffensis DSM 16823.</title>
        <authorList>
            <consortium name="US DOE Joint Genome Institute (JGI-PGF)"/>
            <person name="Lucas S."/>
            <person name="Copeland A."/>
            <person name="Lapidus A."/>
            <person name="Bruce D."/>
            <person name="Goodwin L."/>
            <person name="Pitluck S."/>
            <person name="Kyrpides N."/>
            <person name="Mavromatis K."/>
            <person name="Ivanova N."/>
            <person name="Mikhailova N."/>
            <person name="Pagani I."/>
            <person name="Chertkov O."/>
            <person name="Detter J.C."/>
            <person name="Han C."/>
            <person name="Tapia R."/>
            <person name="Land M."/>
            <person name="Hauser L."/>
            <person name="Markowitz V."/>
            <person name="Cheng J.-F."/>
            <person name="Hugenholtz P."/>
            <person name="Woyke T."/>
            <person name="Wu D."/>
            <person name="Tindall B."/>
            <person name="Pomrenke H.G."/>
            <person name="Brambilla E."/>
            <person name="Klenk H.-P."/>
            <person name="Eisen J.A."/>
        </authorList>
    </citation>
    <scope>NUCLEOTIDE SEQUENCE [LARGE SCALE GENOMIC DNA]</scope>
    <source>
        <strain evidence="3">DSM 16823 / RW262 / RW262</strain>
    </source>
</reference>
<keyword evidence="1" id="KW-1133">Transmembrane helix</keyword>
<dbReference type="KEGG" id="fte:Fluta_1345"/>